<evidence type="ECO:0000313" key="3">
    <source>
        <dbReference type="WBParaSite" id="OFLC_0001601101-mRNA-1"/>
    </source>
</evidence>
<dbReference type="WBParaSite" id="OFLC_0001601101-mRNA-1">
    <property type="protein sequence ID" value="OFLC_0001601101-mRNA-1"/>
    <property type="gene ID" value="OFLC_0001601101"/>
</dbReference>
<reference evidence="1 2" key="2">
    <citation type="submission" date="2018-11" db="EMBL/GenBank/DDBJ databases">
        <authorList>
            <consortium name="Pathogen Informatics"/>
        </authorList>
    </citation>
    <scope>NUCLEOTIDE SEQUENCE [LARGE SCALE GENOMIC DNA]</scope>
</reference>
<evidence type="ECO:0000313" key="2">
    <source>
        <dbReference type="Proteomes" id="UP000267606"/>
    </source>
</evidence>
<accession>A0A183I8D6</accession>
<gene>
    <name evidence="1" type="ORF">OFLC_LOCUS15998</name>
</gene>
<keyword evidence="2" id="KW-1185">Reference proteome</keyword>
<name>A0A183I8D6_9BILA</name>
<evidence type="ECO:0000313" key="1">
    <source>
        <dbReference type="EMBL" id="VDP25812.1"/>
    </source>
</evidence>
<organism evidence="3">
    <name type="scientific">Onchocerca flexuosa</name>
    <dbReference type="NCBI Taxonomy" id="387005"/>
    <lineage>
        <taxon>Eukaryota</taxon>
        <taxon>Metazoa</taxon>
        <taxon>Ecdysozoa</taxon>
        <taxon>Nematoda</taxon>
        <taxon>Chromadorea</taxon>
        <taxon>Rhabditida</taxon>
        <taxon>Spirurina</taxon>
        <taxon>Spiruromorpha</taxon>
        <taxon>Filarioidea</taxon>
        <taxon>Onchocercidae</taxon>
        <taxon>Onchocerca</taxon>
    </lineage>
</organism>
<dbReference type="Proteomes" id="UP000267606">
    <property type="component" value="Unassembled WGS sequence"/>
</dbReference>
<sequence>MDIGYHVNVSIKVCRGLLLTYRGSTRYCTYFRERPIIPRDDKYFLSNFCAELKPNNVNSK</sequence>
<dbReference type="EMBL" id="UZAJ01043542">
    <property type="protein sequence ID" value="VDP25812.1"/>
    <property type="molecule type" value="Genomic_DNA"/>
</dbReference>
<protein>
    <submittedName>
        <fullName evidence="3">Ovule protein</fullName>
    </submittedName>
</protein>
<reference evidence="3" key="1">
    <citation type="submission" date="2016-06" db="UniProtKB">
        <authorList>
            <consortium name="WormBaseParasite"/>
        </authorList>
    </citation>
    <scope>IDENTIFICATION</scope>
</reference>
<dbReference type="AlphaFoldDB" id="A0A183I8D6"/>
<proteinExistence type="predicted"/>